<dbReference type="EMBL" id="CAFBQS010000051">
    <property type="protein sequence ID" value="CAB5061892.1"/>
    <property type="molecule type" value="Genomic_DNA"/>
</dbReference>
<dbReference type="GO" id="GO:0030632">
    <property type="term" value="P:D-alanine biosynthetic process"/>
    <property type="evidence" value="ECO:0007669"/>
    <property type="project" value="TreeGrafter"/>
</dbReference>
<dbReference type="Pfam" id="PF01168">
    <property type="entry name" value="Ala_racemase_N"/>
    <property type="match status" value="1"/>
</dbReference>
<gene>
    <name evidence="5" type="ORF">UFOPK4366_00401</name>
</gene>
<dbReference type="GO" id="GO:0030170">
    <property type="term" value="F:pyridoxal phosphate binding"/>
    <property type="evidence" value="ECO:0007669"/>
    <property type="project" value="TreeGrafter"/>
</dbReference>
<dbReference type="Gene3D" id="2.40.37.10">
    <property type="entry name" value="Lyase, Ornithine Decarboxylase, Chain A, domain 1"/>
    <property type="match status" value="1"/>
</dbReference>
<dbReference type="InterPro" id="IPR000821">
    <property type="entry name" value="Ala_racemase"/>
</dbReference>
<keyword evidence="2" id="KW-0663">Pyridoxal phosphate</keyword>
<dbReference type="InterPro" id="IPR009006">
    <property type="entry name" value="Ala_racemase/Decarboxylase_C"/>
</dbReference>
<name>A0A6J7U916_9ZZZZ</name>
<dbReference type="CDD" id="cd00430">
    <property type="entry name" value="PLPDE_III_AR"/>
    <property type="match status" value="1"/>
</dbReference>
<sequence length="372" mass="39670">MQLPNAAYINYQNISDNVSQICAATKKPVMAVVKADAYGHGLIKSSQAALLGGAQWLGVALLSEAMEIRKAGISAPLLAWLTPPGADFEGAIKNDIDLSVSSLQQLQEIYAASLRVGLIARVHLKVDTGMSRSGTLDEFPEIVSELTRLTSTNEIELVGTWSHLACADEPAHPLNAEQIKRFNSALEYMQDENLNPGIRHIANSSAILGLPDATFDLVRCGLLIYGLSPTNVPPKNISLKPAMELRARLLLVKNIPPGATVGYGATVQVTKETKIGIVTFGYADGLPRSTDGTAYFLHNNMPAHIIGRVSMDQCAIDLGINSIAKAGDEVLIFGEKLLVNELAKAAGTISYEIVSGIGSRTPRISLNSASEV</sequence>
<dbReference type="GO" id="GO:0008784">
    <property type="term" value="F:alanine racemase activity"/>
    <property type="evidence" value="ECO:0007669"/>
    <property type="project" value="InterPro"/>
</dbReference>
<proteinExistence type="inferred from homology"/>
<dbReference type="SUPFAM" id="SSF51419">
    <property type="entry name" value="PLP-binding barrel"/>
    <property type="match status" value="1"/>
</dbReference>
<evidence type="ECO:0000256" key="3">
    <source>
        <dbReference type="ARBA" id="ARBA00023235"/>
    </source>
</evidence>
<dbReference type="GO" id="GO:0009252">
    <property type="term" value="P:peptidoglycan biosynthetic process"/>
    <property type="evidence" value="ECO:0007669"/>
    <property type="project" value="TreeGrafter"/>
</dbReference>
<keyword evidence="3" id="KW-0413">Isomerase</keyword>
<dbReference type="NCBIfam" id="TIGR00492">
    <property type="entry name" value="alr"/>
    <property type="match status" value="1"/>
</dbReference>
<dbReference type="Gene3D" id="3.20.20.10">
    <property type="entry name" value="Alanine racemase"/>
    <property type="match status" value="1"/>
</dbReference>
<reference evidence="5" key="1">
    <citation type="submission" date="2020-05" db="EMBL/GenBank/DDBJ databases">
        <authorList>
            <person name="Chiriac C."/>
            <person name="Salcher M."/>
            <person name="Ghai R."/>
            <person name="Kavagutti S V."/>
        </authorList>
    </citation>
    <scope>NUCLEOTIDE SEQUENCE</scope>
</reference>
<dbReference type="PANTHER" id="PTHR30511">
    <property type="entry name" value="ALANINE RACEMASE"/>
    <property type="match status" value="1"/>
</dbReference>
<dbReference type="FunFam" id="3.20.20.10:FF:000002">
    <property type="entry name" value="Alanine racemase"/>
    <property type="match status" value="1"/>
</dbReference>
<dbReference type="PRINTS" id="PR00992">
    <property type="entry name" value="ALARACEMASE"/>
</dbReference>
<protein>
    <submittedName>
        <fullName evidence="5">Unannotated protein</fullName>
    </submittedName>
</protein>
<organism evidence="5">
    <name type="scientific">freshwater metagenome</name>
    <dbReference type="NCBI Taxonomy" id="449393"/>
    <lineage>
        <taxon>unclassified sequences</taxon>
        <taxon>metagenomes</taxon>
        <taxon>ecological metagenomes</taxon>
    </lineage>
</organism>
<dbReference type="GO" id="GO:0005829">
    <property type="term" value="C:cytosol"/>
    <property type="evidence" value="ECO:0007669"/>
    <property type="project" value="TreeGrafter"/>
</dbReference>
<dbReference type="InterPro" id="IPR029066">
    <property type="entry name" value="PLP-binding_barrel"/>
</dbReference>
<evidence type="ECO:0000256" key="2">
    <source>
        <dbReference type="ARBA" id="ARBA00022898"/>
    </source>
</evidence>
<feature type="domain" description="Alanine racemase C-terminal" evidence="4">
    <location>
        <begin position="242"/>
        <end position="366"/>
    </location>
</feature>
<accession>A0A6J7U916</accession>
<dbReference type="InterPro" id="IPR011079">
    <property type="entry name" value="Ala_racemase_C"/>
</dbReference>
<dbReference type="SMART" id="SM01005">
    <property type="entry name" value="Ala_racemase_C"/>
    <property type="match status" value="1"/>
</dbReference>
<dbReference type="PROSITE" id="PS00395">
    <property type="entry name" value="ALANINE_RACEMASE"/>
    <property type="match status" value="1"/>
</dbReference>
<dbReference type="Pfam" id="PF00842">
    <property type="entry name" value="Ala_racemase_C"/>
    <property type="match status" value="1"/>
</dbReference>
<dbReference type="AlphaFoldDB" id="A0A6J7U916"/>
<comment type="cofactor">
    <cofactor evidence="1">
        <name>pyridoxal 5'-phosphate</name>
        <dbReference type="ChEBI" id="CHEBI:597326"/>
    </cofactor>
</comment>
<evidence type="ECO:0000256" key="1">
    <source>
        <dbReference type="ARBA" id="ARBA00001933"/>
    </source>
</evidence>
<dbReference type="HAMAP" id="MF_01201">
    <property type="entry name" value="Ala_racemase"/>
    <property type="match status" value="1"/>
</dbReference>
<evidence type="ECO:0000259" key="4">
    <source>
        <dbReference type="SMART" id="SM01005"/>
    </source>
</evidence>
<dbReference type="SUPFAM" id="SSF50621">
    <property type="entry name" value="Alanine racemase C-terminal domain-like"/>
    <property type="match status" value="1"/>
</dbReference>
<dbReference type="InterPro" id="IPR001608">
    <property type="entry name" value="Ala_racemase_N"/>
</dbReference>
<evidence type="ECO:0000313" key="5">
    <source>
        <dbReference type="EMBL" id="CAB5061892.1"/>
    </source>
</evidence>
<dbReference type="InterPro" id="IPR020622">
    <property type="entry name" value="Ala_racemase_pyridoxalP-BS"/>
</dbReference>
<dbReference type="PANTHER" id="PTHR30511:SF0">
    <property type="entry name" value="ALANINE RACEMASE, CATABOLIC-RELATED"/>
    <property type="match status" value="1"/>
</dbReference>